<evidence type="ECO:0000313" key="12">
    <source>
        <dbReference type="RefSeq" id="XP_026192557.1"/>
    </source>
</evidence>
<dbReference type="InterPro" id="IPR015421">
    <property type="entry name" value="PyrdxlP-dep_Trfase_major"/>
</dbReference>
<gene>
    <name evidence="12" type="primary">LOC34618506</name>
</gene>
<organism evidence="11 12">
    <name type="scientific">Cyclospora cayetanensis</name>
    <dbReference type="NCBI Taxonomy" id="88456"/>
    <lineage>
        <taxon>Eukaryota</taxon>
        <taxon>Sar</taxon>
        <taxon>Alveolata</taxon>
        <taxon>Apicomplexa</taxon>
        <taxon>Conoidasida</taxon>
        <taxon>Coccidia</taxon>
        <taxon>Eucoccidiorida</taxon>
        <taxon>Eimeriorina</taxon>
        <taxon>Eimeriidae</taxon>
        <taxon>Cyclospora</taxon>
    </lineage>
</organism>
<dbReference type="AlphaFoldDB" id="A0A6P6RYX4"/>
<dbReference type="RefSeq" id="XP_026192557.1">
    <property type="nucleotide sequence ID" value="XM_026336772.1"/>
</dbReference>
<proteinExistence type="inferred from homology"/>
<evidence type="ECO:0000256" key="1">
    <source>
        <dbReference type="ARBA" id="ARBA00001933"/>
    </source>
</evidence>
<dbReference type="EC" id="2.8.1.7" evidence="3"/>
<dbReference type="Pfam" id="PF00266">
    <property type="entry name" value="Aminotran_5"/>
    <property type="match status" value="1"/>
</dbReference>
<feature type="domain" description="Aminotransferase class V" evidence="10">
    <location>
        <begin position="90"/>
        <end position="478"/>
    </location>
</feature>
<dbReference type="GeneID" id="34618506"/>
<evidence type="ECO:0000313" key="11">
    <source>
        <dbReference type="Proteomes" id="UP000515125"/>
    </source>
</evidence>
<dbReference type="FunFam" id="3.40.640.10:FF:000003">
    <property type="entry name" value="Cysteine desulfurase IscS"/>
    <property type="match status" value="1"/>
</dbReference>
<dbReference type="Gene3D" id="3.90.1150.10">
    <property type="entry name" value="Aspartate Aminotransferase, domain 1"/>
    <property type="match status" value="1"/>
</dbReference>
<dbReference type="GO" id="GO:0051536">
    <property type="term" value="F:iron-sulfur cluster binding"/>
    <property type="evidence" value="ECO:0007669"/>
    <property type="project" value="UniProtKB-KW"/>
</dbReference>
<evidence type="ECO:0000256" key="8">
    <source>
        <dbReference type="ARBA" id="ARBA00023014"/>
    </source>
</evidence>
<evidence type="ECO:0000256" key="5">
    <source>
        <dbReference type="ARBA" id="ARBA00022723"/>
    </source>
</evidence>
<evidence type="ECO:0000256" key="2">
    <source>
        <dbReference type="ARBA" id="ARBA00006490"/>
    </source>
</evidence>
<keyword evidence="6" id="KW-0663">Pyridoxal phosphate</keyword>
<dbReference type="InterPro" id="IPR020578">
    <property type="entry name" value="Aminotrans_V_PyrdxlP_BS"/>
</dbReference>
<keyword evidence="8" id="KW-0411">Iron-sulfur</keyword>
<evidence type="ECO:0000256" key="4">
    <source>
        <dbReference type="ARBA" id="ARBA00022679"/>
    </source>
</evidence>
<keyword evidence="4" id="KW-0808">Transferase</keyword>
<comment type="cofactor">
    <cofactor evidence="1 9">
        <name>pyridoxal 5'-phosphate</name>
        <dbReference type="ChEBI" id="CHEBI:597326"/>
    </cofactor>
</comment>
<sequence>MPTYWVAQQASGAYAEATGANALTYRVLCSTISSGSSRTSYVAAGTEEPTESAAATATAMASAAAVSRSEAPSAAAQHGLGPRVSARPFYFDYQATTPLDPRVLDAMMAFNVDCFGNPHSGSHAAGWEAKRAVEQAREVVASALGLPAARSREVVFTSGATESNNLAIKGLLRFHEQLNLSKHQQQQKQVSKVRKNHIITTQIEHKCVLQCCRLLHLEWRQTGGERGAEVTFLPVSPEGLVSPAAIASAIRPETLLVSVMHVNNEIGVIQDLEGIGAVCKERGVFFHTDAAQGFGKVPLDVERMHIDLLSLSAHKIYGPKGVGALFVRARNPRVRLTPIIDGGGQERGLRSGTLATPLVVGLGKAAALSMECMESDRRHIERMANLLLQQLRHRLLHITVNGSLSHRYSGNLNISFSFVEGESLLMSIGDVAMSSGSACTSESLEPSYVLRSLGVGEETAHTSIRIGLGRFTREEEVRHCADRLIAEVTRLREMSPLYDAAMNSLEDDGGSTPKLVWT</sequence>
<dbReference type="Gene3D" id="1.10.260.50">
    <property type="match status" value="1"/>
</dbReference>
<evidence type="ECO:0000256" key="9">
    <source>
        <dbReference type="RuleBase" id="RU004504"/>
    </source>
</evidence>
<dbReference type="InterPro" id="IPR015424">
    <property type="entry name" value="PyrdxlP-dep_Trfase"/>
</dbReference>
<dbReference type="InterPro" id="IPR015422">
    <property type="entry name" value="PyrdxlP-dep_Trfase_small"/>
</dbReference>
<evidence type="ECO:0000256" key="6">
    <source>
        <dbReference type="ARBA" id="ARBA00022898"/>
    </source>
</evidence>
<evidence type="ECO:0000256" key="3">
    <source>
        <dbReference type="ARBA" id="ARBA00012239"/>
    </source>
</evidence>
<keyword evidence="5" id="KW-0479">Metal-binding</keyword>
<dbReference type="InterPro" id="IPR000192">
    <property type="entry name" value="Aminotrans_V_dom"/>
</dbReference>
<dbReference type="PROSITE" id="PS00595">
    <property type="entry name" value="AA_TRANSFER_CLASS_5"/>
    <property type="match status" value="1"/>
</dbReference>
<dbReference type="PANTHER" id="PTHR11601">
    <property type="entry name" value="CYSTEINE DESULFURYLASE FAMILY MEMBER"/>
    <property type="match status" value="1"/>
</dbReference>
<keyword evidence="11" id="KW-1185">Reference proteome</keyword>
<reference evidence="12" key="1">
    <citation type="submission" date="2025-08" db="UniProtKB">
        <authorList>
            <consortium name="RefSeq"/>
        </authorList>
    </citation>
    <scope>IDENTIFICATION</scope>
</reference>
<dbReference type="Gene3D" id="3.40.640.10">
    <property type="entry name" value="Type I PLP-dependent aspartate aminotransferase-like (Major domain)"/>
    <property type="match status" value="1"/>
</dbReference>
<evidence type="ECO:0000256" key="7">
    <source>
        <dbReference type="ARBA" id="ARBA00023004"/>
    </source>
</evidence>
<dbReference type="GO" id="GO:0005829">
    <property type="term" value="C:cytosol"/>
    <property type="evidence" value="ECO:0007669"/>
    <property type="project" value="TreeGrafter"/>
</dbReference>
<comment type="similarity">
    <text evidence="2">Belongs to the class-V pyridoxal-phosphate-dependent aminotransferase family. NifS/IscS subfamily.</text>
</comment>
<dbReference type="GO" id="GO:0046872">
    <property type="term" value="F:metal ion binding"/>
    <property type="evidence" value="ECO:0007669"/>
    <property type="project" value="UniProtKB-KW"/>
</dbReference>
<dbReference type="GO" id="GO:0016226">
    <property type="term" value="P:iron-sulfur cluster assembly"/>
    <property type="evidence" value="ECO:0007669"/>
    <property type="project" value="TreeGrafter"/>
</dbReference>
<dbReference type="GO" id="GO:0031071">
    <property type="term" value="F:cysteine desulfurase activity"/>
    <property type="evidence" value="ECO:0007669"/>
    <property type="project" value="UniProtKB-EC"/>
</dbReference>
<dbReference type="GO" id="GO:0005739">
    <property type="term" value="C:mitochondrion"/>
    <property type="evidence" value="ECO:0007669"/>
    <property type="project" value="TreeGrafter"/>
</dbReference>
<keyword evidence="7" id="KW-0408">Iron</keyword>
<dbReference type="SUPFAM" id="SSF53383">
    <property type="entry name" value="PLP-dependent transferases"/>
    <property type="match status" value="1"/>
</dbReference>
<evidence type="ECO:0000259" key="10">
    <source>
        <dbReference type="Pfam" id="PF00266"/>
    </source>
</evidence>
<dbReference type="OrthoDB" id="10250117at2759"/>
<dbReference type="PANTHER" id="PTHR11601:SF34">
    <property type="entry name" value="CYSTEINE DESULFURASE"/>
    <property type="match status" value="1"/>
</dbReference>
<accession>A0A6P6RYX4</accession>
<protein>
    <recommendedName>
        <fullName evidence="3">cysteine desulfurase</fullName>
        <ecNumber evidence="3">2.8.1.7</ecNumber>
    </recommendedName>
</protein>
<dbReference type="Proteomes" id="UP000515125">
    <property type="component" value="Unplaced"/>
</dbReference>
<name>A0A6P6RYX4_9EIME</name>